<dbReference type="Proteomes" id="UP001156708">
    <property type="component" value="Unassembled WGS sequence"/>
</dbReference>
<dbReference type="EMBL" id="BSNZ01000060">
    <property type="protein sequence ID" value="GLQ86284.1"/>
    <property type="molecule type" value="Genomic_DNA"/>
</dbReference>
<reference evidence="2" key="1">
    <citation type="journal article" date="2019" name="Int. J. Syst. Evol. Microbiol.">
        <title>The Global Catalogue of Microorganisms (GCM) 10K type strain sequencing project: providing services to taxonomists for standard genome sequencing and annotation.</title>
        <authorList>
            <consortium name="The Broad Institute Genomics Platform"/>
            <consortium name="The Broad Institute Genome Sequencing Center for Infectious Disease"/>
            <person name="Wu L."/>
            <person name="Ma J."/>
        </authorList>
    </citation>
    <scope>NUCLEOTIDE SEQUENCE [LARGE SCALE GENOMIC DNA]</scope>
    <source>
        <strain evidence="2">NBRC 12467</strain>
    </source>
</reference>
<keyword evidence="2" id="KW-1185">Reference proteome</keyword>
<dbReference type="AlphaFoldDB" id="A0AA37SJS5"/>
<organism evidence="1 2">
    <name type="scientific">Gluconobacter sphaericus NBRC 12467</name>
    <dbReference type="NCBI Taxonomy" id="1307951"/>
    <lineage>
        <taxon>Bacteria</taxon>
        <taxon>Pseudomonadati</taxon>
        <taxon>Pseudomonadota</taxon>
        <taxon>Alphaproteobacteria</taxon>
        <taxon>Acetobacterales</taxon>
        <taxon>Acetobacteraceae</taxon>
        <taxon>Gluconobacter</taxon>
    </lineage>
</organism>
<sequence length="90" mass="9790">MVILKRPQRPTSSSVEDAFIAGAPDGGISTESIPETYNKGIPKGHKRQISLTIAPELLQRVDEIAKRTGQARAGIINMAIYRALEGDVFK</sequence>
<protein>
    <recommendedName>
        <fullName evidence="3">CopG family transcriptional regulator</fullName>
    </recommendedName>
</protein>
<evidence type="ECO:0000313" key="1">
    <source>
        <dbReference type="EMBL" id="GLQ86284.1"/>
    </source>
</evidence>
<dbReference type="RefSeq" id="WP_141353704.1">
    <property type="nucleotide sequence ID" value="NZ_BARA01000060.1"/>
</dbReference>
<evidence type="ECO:0000313" key="2">
    <source>
        <dbReference type="Proteomes" id="UP001156708"/>
    </source>
</evidence>
<comment type="caution">
    <text evidence="1">The sequence shown here is derived from an EMBL/GenBank/DDBJ whole genome shotgun (WGS) entry which is preliminary data.</text>
</comment>
<proteinExistence type="predicted"/>
<accession>A0AA37SJS5</accession>
<gene>
    <name evidence="1" type="ORF">GCM10007872_31980</name>
</gene>
<evidence type="ECO:0008006" key="3">
    <source>
        <dbReference type="Google" id="ProtNLM"/>
    </source>
</evidence>
<name>A0AA37SJS5_9PROT</name>